<feature type="transmembrane region" description="Helical" evidence="1">
    <location>
        <begin position="6"/>
        <end position="25"/>
    </location>
</feature>
<organism evidence="2 3">
    <name type="scientific">Parelaphostrongylus tenuis</name>
    <name type="common">Meningeal worm</name>
    <dbReference type="NCBI Taxonomy" id="148309"/>
    <lineage>
        <taxon>Eukaryota</taxon>
        <taxon>Metazoa</taxon>
        <taxon>Ecdysozoa</taxon>
        <taxon>Nematoda</taxon>
        <taxon>Chromadorea</taxon>
        <taxon>Rhabditida</taxon>
        <taxon>Rhabditina</taxon>
        <taxon>Rhabditomorpha</taxon>
        <taxon>Strongyloidea</taxon>
        <taxon>Metastrongylidae</taxon>
        <taxon>Parelaphostrongylus</taxon>
    </lineage>
</organism>
<keyword evidence="1" id="KW-0812">Transmembrane</keyword>
<evidence type="ECO:0000313" key="2">
    <source>
        <dbReference type="EMBL" id="KAJ1371231.1"/>
    </source>
</evidence>
<comment type="caution">
    <text evidence="2">The sequence shown here is derived from an EMBL/GenBank/DDBJ whole genome shotgun (WGS) entry which is preliminary data.</text>
</comment>
<dbReference type="Proteomes" id="UP001196413">
    <property type="component" value="Unassembled WGS sequence"/>
</dbReference>
<dbReference type="AlphaFoldDB" id="A0AAD5R859"/>
<accession>A0AAD5R859</accession>
<gene>
    <name evidence="2" type="ORF">KIN20_033141</name>
</gene>
<dbReference type="EMBL" id="JAHQIW010006939">
    <property type="protein sequence ID" value="KAJ1371231.1"/>
    <property type="molecule type" value="Genomic_DNA"/>
</dbReference>
<keyword evidence="3" id="KW-1185">Reference proteome</keyword>
<keyword evidence="1" id="KW-0472">Membrane</keyword>
<sequence length="53" mass="6261">MDEVKLHISFCLRILCLPYTMLMFLGHSFSYVRFQSLVRIPLNTSKAVIHRYA</sequence>
<protein>
    <submittedName>
        <fullName evidence="2">Uncharacterized protein</fullName>
    </submittedName>
</protein>
<proteinExistence type="predicted"/>
<name>A0AAD5R859_PARTN</name>
<keyword evidence="1" id="KW-1133">Transmembrane helix</keyword>
<evidence type="ECO:0000313" key="3">
    <source>
        <dbReference type="Proteomes" id="UP001196413"/>
    </source>
</evidence>
<evidence type="ECO:0000256" key="1">
    <source>
        <dbReference type="SAM" id="Phobius"/>
    </source>
</evidence>
<reference evidence="2" key="1">
    <citation type="submission" date="2021-06" db="EMBL/GenBank/DDBJ databases">
        <title>Parelaphostrongylus tenuis whole genome reference sequence.</title>
        <authorList>
            <person name="Garwood T.J."/>
            <person name="Larsen P.A."/>
            <person name="Fountain-Jones N.M."/>
            <person name="Garbe J.R."/>
            <person name="Macchietto M.G."/>
            <person name="Kania S.A."/>
            <person name="Gerhold R.W."/>
            <person name="Richards J.E."/>
            <person name="Wolf T.M."/>
        </authorList>
    </citation>
    <scope>NUCLEOTIDE SEQUENCE</scope>
    <source>
        <strain evidence="2">MNPRO001-30</strain>
        <tissue evidence="2">Meninges</tissue>
    </source>
</reference>